<dbReference type="PANTHER" id="PTHR19879:SF5">
    <property type="entry name" value="WD REPEAT-CONTAINING PROTEIN 55 HOMOLOG"/>
    <property type="match status" value="1"/>
</dbReference>
<feature type="repeat" description="WD" evidence="8">
    <location>
        <begin position="1194"/>
        <end position="1235"/>
    </location>
</feature>
<evidence type="ECO:0000256" key="4">
    <source>
        <dbReference type="ARBA" id="ARBA00022737"/>
    </source>
</evidence>
<dbReference type="PROSITE" id="PS50294">
    <property type="entry name" value="WD_REPEATS_REGION"/>
    <property type="match status" value="5"/>
</dbReference>
<feature type="repeat" description="WD" evidence="8">
    <location>
        <begin position="1152"/>
        <end position="1193"/>
    </location>
</feature>
<protein>
    <recommendedName>
        <fullName evidence="11">CTLH domain-containing protein</fullName>
    </recommendedName>
</protein>
<gene>
    <name evidence="12" type="ORF">RUM44_010443</name>
</gene>
<dbReference type="InterPro" id="IPR020472">
    <property type="entry name" value="WD40_PAC1"/>
</dbReference>
<dbReference type="InterPro" id="IPR036322">
    <property type="entry name" value="WD40_repeat_dom_sf"/>
</dbReference>
<dbReference type="PROSITE" id="PS50082">
    <property type="entry name" value="WD_REPEATS_2"/>
    <property type="match status" value="5"/>
</dbReference>
<feature type="region of interest" description="Disordered" evidence="10">
    <location>
        <begin position="1376"/>
        <end position="1396"/>
    </location>
</feature>
<dbReference type="CDD" id="cd00200">
    <property type="entry name" value="WD40"/>
    <property type="match status" value="1"/>
</dbReference>
<evidence type="ECO:0000256" key="10">
    <source>
        <dbReference type="SAM" id="MobiDB-lite"/>
    </source>
</evidence>
<feature type="repeat" description="WD" evidence="8">
    <location>
        <begin position="1320"/>
        <end position="1355"/>
    </location>
</feature>
<dbReference type="InterPro" id="IPR055442">
    <property type="entry name" value="Beta-prop_EML-like_2nd"/>
</dbReference>
<dbReference type="InterPro" id="IPR006595">
    <property type="entry name" value="CTLH_C"/>
</dbReference>
<dbReference type="Pfam" id="PF23414">
    <property type="entry name" value="Beta-prop_EML_2"/>
    <property type="match status" value="1"/>
</dbReference>
<keyword evidence="4" id="KW-0677">Repeat</keyword>
<dbReference type="SUPFAM" id="SSF50978">
    <property type="entry name" value="WD40 repeat-like"/>
    <property type="match status" value="1"/>
</dbReference>
<keyword evidence="9" id="KW-0175">Coiled coil</keyword>
<dbReference type="CDD" id="cd08044">
    <property type="entry name" value="TAF5_NTD2"/>
    <property type="match status" value="1"/>
</dbReference>
<comment type="similarity">
    <text evidence="2">Belongs to the WD repeat TAF5 family.</text>
</comment>
<dbReference type="InterPro" id="IPR001680">
    <property type="entry name" value="WD40_rpt"/>
</dbReference>
<reference evidence="12 13" key="1">
    <citation type="submission" date="2023-09" db="EMBL/GenBank/DDBJ databases">
        <title>Genomes of two closely related lineages of the louse Polyplax serrata with different host specificities.</title>
        <authorList>
            <person name="Martinu J."/>
            <person name="Tarabai H."/>
            <person name="Stefka J."/>
            <person name="Hypsa V."/>
        </authorList>
    </citation>
    <scope>NUCLEOTIDE SEQUENCE [LARGE SCALE GENOMIC DNA]</scope>
    <source>
        <strain evidence="12">98ZLc_SE</strain>
    </source>
</reference>
<dbReference type="InterPro" id="IPR015943">
    <property type="entry name" value="WD40/YVTN_repeat-like_dom_sf"/>
</dbReference>
<evidence type="ECO:0000256" key="2">
    <source>
        <dbReference type="ARBA" id="ARBA00009435"/>
    </source>
</evidence>
<dbReference type="Pfam" id="PF00400">
    <property type="entry name" value="WD40"/>
    <property type="match status" value="1"/>
</dbReference>
<dbReference type="InterPro" id="IPR007582">
    <property type="entry name" value="TFIID_NTD2"/>
</dbReference>
<proteinExistence type="inferred from homology"/>
<dbReference type="PROSITE" id="PS00678">
    <property type="entry name" value="WD_REPEATS_1"/>
    <property type="match status" value="2"/>
</dbReference>
<evidence type="ECO:0000256" key="1">
    <source>
        <dbReference type="ARBA" id="ARBA00004123"/>
    </source>
</evidence>
<keyword evidence="13" id="KW-1185">Reference proteome</keyword>
<comment type="caution">
    <text evidence="12">The sequence shown here is derived from an EMBL/GenBank/DDBJ whole genome shotgun (WGS) entry which is preliminary data.</text>
</comment>
<dbReference type="SMART" id="SM00320">
    <property type="entry name" value="WD40"/>
    <property type="match status" value="6"/>
</dbReference>
<feature type="repeat" description="WD" evidence="8">
    <location>
        <begin position="1278"/>
        <end position="1319"/>
    </location>
</feature>
<keyword evidence="7" id="KW-0539">Nucleus</keyword>
<comment type="subcellular location">
    <subcellularLocation>
        <location evidence="1">Nucleus</location>
    </subcellularLocation>
</comment>
<keyword evidence="6" id="KW-0804">Transcription</keyword>
<dbReference type="Gene3D" id="1.25.40.500">
    <property type="entry name" value="TFIID subunit TAF5, NTD2 domain"/>
    <property type="match status" value="1"/>
</dbReference>
<dbReference type="PRINTS" id="PR00320">
    <property type="entry name" value="GPROTEINBRPT"/>
</dbReference>
<accession>A0ABR1AVL5</accession>
<dbReference type="PANTHER" id="PTHR19879">
    <property type="entry name" value="TRANSCRIPTION INITIATION FACTOR TFIID"/>
    <property type="match status" value="1"/>
</dbReference>
<feature type="repeat" description="WD" evidence="8">
    <location>
        <begin position="1236"/>
        <end position="1277"/>
    </location>
</feature>
<evidence type="ECO:0000256" key="7">
    <source>
        <dbReference type="ARBA" id="ARBA00023242"/>
    </source>
</evidence>
<dbReference type="Pfam" id="PF04494">
    <property type="entry name" value="TFIID_NTD2"/>
    <property type="match status" value="1"/>
</dbReference>
<dbReference type="Gene3D" id="1.10.287.1490">
    <property type="match status" value="1"/>
</dbReference>
<evidence type="ECO:0000256" key="8">
    <source>
        <dbReference type="PROSITE-ProRule" id="PRU00221"/>
    </source>
</evidence>
<feature type="coiled-coil region" evidence="9">
    <location>
        <begin position="84"/>
        <end position="111"/>
    </location>
</feature>
<organism evidence="12 13">
    <name type="scientific">Polyplax serrata</name>
    <name type="common">Common mouse louse</name>
    <dbReference type="NCBI Taxonomy" id="468196"/>
    <lineage>
        <taxon>Eukaryota</taxon>
        <taxon>Metazoa</taxon>
        <taxon>Ecdysozoa</taxon>
        <taxon>Arthropoda</taxon>
        <taxon>Hexapoda</taxon>
        <taxon>Insecta</taxon>
        <taxon>Pterygota</taxon>
        <taxon>Neoptera</taxon>
        <taxon>Paraneoptera</taxon>
        <taxon>Psocodea</taxon>
        <taxon>Troctomorpha</taxon>
        <taxon>Phthiraptera</taxon>
        <taxon>Anoplura</taxon>
        <taxon>Polyplacidae</taxon>
        <taxon>Polyplax</taxon>
    </lineage>
</organism>
<dbReference type="InterPro" id="IPR019775">
    <property type="entry name" value="WD40_repeat_CS"/>
</dbReference>
<evidence type="ECO:0000256" key="9">
    <source>
        <dbReference type="SAM" id="Coils"/>
    </source>
</evidence>
<feature type="region of interest" description="Disordered" evidence="10">
    <location>
        <begin position="1"/>
        <end position="40"/>
    </location>
</feature>
<name>A0ABR1AVL5_POLSC</name>
<dbReference type="InterPro" id="IPR037264">
    <property type="entry name" value="TFIID_NTD2_sf"/>
</dbReference>
<dbReference type="SUPFAM" id="SSF160897">
    <property type="entry name" value="Taf5 N-terminal domain-like"/>
    <property type="match status" value="1"/>
</dbReference>
<feature type="domain" description="CTLH" evidence="11">
    <location>
        <begin position="898"/>
        <end position="934"/>
    </location>
</feature>
<dbReference type="Gene3D" id="2.130.10.10">
    <property type="entry name" value="YVTN repeat-like/Quinoprotein amine dehydrogenase"/>
    <property type="match status" value="2"/>
</dbReference>
<dbReference type="PROSITE" id="PS50897">
    <property type="entry name" value="CTLH"/>
    <property type="match status" value="1"/>
</dbReference>
<keyword evidence="3 8" id="KW-0853">WD repeat</keyword>
<dbReference type="Proteomes" id="UP001359485">
    <property type="component" value="Unassembled WGS sequence"/>
</dbReference>
<evidence type="ECO:0000256" key="3">
    <source>
        <dbReference type="ARBA" id="ARBA00022574"/>
    </source>
</evidence>
<dbReference type="EMBL" id="JAWJWF010000045">
    <property type="protein sequence ID" value="KAK6627961.1"/>
    <property type="molecule type" value="Genomic_DNA"/>
</dbReference>
<evidence type="ECO:0000256" key="5">
    <source>
        <dbReference type="ARBA" id="ARBA00023015"/>
    </source>
</evidence>
<evidence type="ECO:0000313" key="12">
    <source>
        <dbReference type="EMBL" id="KAK6627961.1"/>
    </source>
</evidence>
<feature type="coiled-coil region" evidence="9">
    <location>
        <begin position="323"/>
        <end position="729"/>
    </location>
</feature>
<evidence type="ECO:0000256" key="6">
    <source>
        <dbReference type="ARBA" id="ARBA00023163"/>
    </source>
</evidence>
<sequence>MEENPNSRIISKPKEKRAVYQSNESETKRHSKSQVSYKNDGLPPVSAQFNECTSPVKKVLFEANKIVKIGMAKEFALFEKDATIQSSNETIDNLRKNILQLQMEYEKLDQNCHNEISYRTEIVKRMETTRSIVESTAQCSNTLLKSLKQLEEDKFKIAEFYEMLHQKQKDIEEKHKEVVKLMRNMDEVISKKFEEIKKSQQKTNTQNTEIIAEITKKLSWANEQLEITSSEKENLLMNVNDCNITIQKLNDILAKKENIVNLQLRSIKTLQKSIKRLKIKNSIQRESLKNKRKQFLSIKSKYSQMVQNFMTIESSYRHSTCSNEALLAEKKEIKSDLENLQTLFQTKEKEWEEIKEGLMRTVTEKEAKNEQLVEKSEKLNEKLLEFEKGNLELQMKEQSDKLNFDTLQEKYLKTLNENETLIQNNKKLSEENMEKSQLVLDFQSKLNFCDSDFKSKKTNYENELQHYESLVKRLEANIKTLQEKLSSEGEENKKLIAKCDGNQKASELINDKITLLEEQLKEKTSRIEELKTEKEEKSTAIQSLKNEVNNLRSTESQKRDIMAKLEIDVSEMKEKNEKLNRDIKDEKQINENLLKQLENAGNNISDLKKKLEEECSAKKTLKANIAELQKMTAGLKKDLTLEKKSVTQLNQTNLELEKKLDEMTSVLTENTSLKSSVKTIEGRLEGSEARVEALKIIVKKLETEKLEYKENHSQEISKLQLELKTLKDTLNKREFPKTLDPFHRSFQEFSDKDTDTSGVKKVAGLGESVKLHKVDEKENDISFGEANKIHNGSLTPLQSKKKYLSTPRKILTSTPQHRLHNMTPVKNKRDPYEFDSDESLDDNENFRRSDLVLLKTVSHLTLSSVVDNESSHVNSIMYSCINNDPTIAESQFQKLKNWVNDLTPLEVKEELKELLFPLLCHFYIEMLKGGHKTAAASFLKKNQSISTEKEAVLLLEELAGVESVTDIEGKAVIKNFRSSKYLLILSSTSIEILKQYLIRHSHIILLQMINCWFDFEEKKTADMSTIECEENEPINQPCNGYQEVSQSDGDLAKLEEIIRLVNDVPPSSGPVLVYSVHNPENCMTCGYVSDDTFVLAAGFSTSEIRLCSLTENKFFNYKPCSSSRIRLAIDIDESESETENKNVGSTVSSITLRSHSGRVQDLAFIPKQDLLISVSMDKTMRAWDLQTYSCRATYRGHNYPIWAVDVSPLGVYIATGSHDKTARLWSLERNYPLRIFAGHVQDVDCLRFHPNGSYLATGSSDKSVRLWSTSSGELMRVLPGHRGGIYALSFSPNGKFLASAGEDRRIKIWDIASSNVITELKGHSGTVISLDWSPNGEFLASCSFDNTCRIWHVKNCTRGLNVNRHKRSLWRLLGPAAHPPVHPPQGDQRPSHVRSNDPGFVVAADVKCIAAAS</sequence>
<feature type="coiled-coil region" evidence="9">
    <location>
        <begin position="164"/>
        <end position="191"/>
    </location>
</feature>
<evidence type="ECO:0000259" key="11">
    <source>
        <dbReference type="PROSITE" id="PS50897"/>
    </source>
</evidence>
<keyword evidence="5" id="KW-0805">Transcription regulation</keyword>
<evidence type="ECO:0000313" key="13">
    <source>
        <dbReference type="Proteomes" id="UP001359485"/>
    </source>
</evidence>